<sequence length="125" mass="13829">MAASRLSNVTESSSSSPLRIQFVSRPVSDQLLGKFSDRSEFDFDYERSGLWSPPVPRAAFLSSPGNICTDKEMLEKLRAVTKALDRKRKAPLLLRCPGFGPFSFGKREKVEAIGKKEDDFAAVAS</sequence>
<comment type="caution">
    <text evidence="1">The sequence shown here is derived from an EMBL/GenBank/DDBJ whole genome shotgun (WGS) entry which is preliminary data.</text>
</comment>
<dbReference type="Proteomes" id="UP000825729">
    <property type="component" value="Unassembled WGS sequence"/>
</dbReference>
<dbReference type="EMBL" id="JAINDJ010000005">
    <property type="protein sequence ID" value="KAG9448200.1"/>
    <property type="molecule type" value="Genomic_DNA"/>
</dbReference>
<dbReference type="PANTHER" id="PTHR34287:SF2">
    <property type="match status" value="1"/>
</dbReference>
<reference evidence="1 2" key="1">
    <citation type="submission" date="2021-07" db="EMBL/GenBank/DDBJ databases">
        <title>The Aristolochia fimbriata genome: insights into angiosperm evolution, floral development and chemical biosynthesis.</title>
        <authorList>
            <person name="Jiao Y."/>
        </authorList>
    </citation>
    <scope>NUCLEOTIDE SEQUENCE [LARGE SCALE GENOMIC DNA]</scope>
    <source>
        <strain evidence="1">IBCAS-2021</strain>
        <tissue evidence="1">Leaf</tissue>
    </source>
</reference>
<name>A0AAV7EH80_ARIFI</name>
<proteinExistence type="predicted"/>
<accession>A0AAV7EH80</accession>
<dbReference type="PANTHER" id="PTHR34287">
    <property type="entry name" value="OS06G0551500 PROTEIN-RELATED"/>
    <property type="match status" value="1"/>
</dbReference>
<evidence type="ECO:0000313" key="1">
    <source>
        <dbReference type="EMBL" id="KAG9448200.1"/>
    </source>
</evidence>
<protein>
    <submittedName>
        <fullName evidence="1">Uncharacterized protein</fullName>
    </submittedName>
</protein>
<evidence type="ECO:0000313" key="2">
    <source>
        <dbReference type="Proteomes" id="UP000825729"/>
    </source>
</evidence>
<dbReference type="AlphaFoldDB" id="A0AAV7EH80"/>
<gene>
    <name evidence="1" type="ORF">H6P81_014328</name>
</gene>
<organism evidence="1 2">
    <name type="scientific">Aristolochia fimbriata</name>
    <name type="common">White veined hardy Dutchman's pipe vine</name>
    <dbReference type="NCBI Taxonomy" id="158543"/>
    <lineage>
        <taxon>Eukaryota</taxon>
        <taxon>Viridiplantae</taxon>
        <taxon>Streptophyta</taxon>
        <taxon>Embryophyta</taxon>
        <taxon>Tracheophyta</taxon>
        <taxon>Spermatophyta</taxon>
        <taxon>Magnoliopsida</taxon>
        <taxon>Magnoliidae</taxon>
        <taxon>Piperales</taxon>
        <taxon>Aristolochiaceae</taxon>
        <taxon>Aristolochia</taxon>
    </lineage>
</organism>
<keyword evidence="2" id="KW-1185">Reference proteome</keyword>